<dbReference type="KEGG" id="vpe:Varpa_0933"/>
<evidence type="ECO:0000256" key="1">
    <source>
        <dbReference type="SAM" id="MobiDB-lite"/>
    </source>
</evidence>
<feature type="region of interest" description="Disordered" evidence="1">
    <location>
        <begin position="52"/>
        <end position="80"/>
    </location>
</feature>
<feature type="compositionally biased region" description="Basic and acidic residues" evidence="1">
    <location>
        <begin position="63"/>
        <end position="73"/>
    </location>
</feature>
<evidence type="ECO:0000313" key="3">
    <source>
        <dbReference type="Proteomes" id="UP000008917"/>
    </source>
</evidence>
<reference evidence="2 3" key="2">
    <citation type="journal article" date="2013" name="Genome Announc.">
        <title>Genome of the Root-Associated Plant Growth-Promoting Bacterium Variovorax paradoxus Strain EPS.</title>
        <authorList>
            <person name="Han J.I."/>
            <person name="Spain J.C."/>
            <person name="Leadbetter J.R."/>
            <person name="Ovchinnikova G."/>
            <person name="Goodwin L.A."/>
            <person name="Han C.S."/>
            <person name="Woyke T."/>
            <person name="Davenport K.W."/>
            <person name="Orwin P.M."/>
        </authorList>
    </citation>
    <scope>NUCLEOTIDE SEQUENCE [LARGE SCALE GENOMIC DNA]</scope>
    <source>
        <strain evidence="2 3">EPS</strain>
    </source>
</reference>
<accession>E6VAP1</accession>
<organism evidence="2 3">
    <name type="scientific">Variovorax paradoxus (strain EPS)</name>
    <dbReference type="NCBI Taxonomy" id="595537"/>
    <lineage>
        <taxon>Bacteria</taxon>
        <taxon>Pseudomonadati</taxon>
        <taxon>Pseudomonadota</taxon>
        <taxon>Betaproteobacteria</taxon>
        <taxon>Burkholderiales</taxon>
        <taxon>Comamonadaceae</taxon>
        <taxon>Variovorax</taxon>
    </lineage>
</organism>
<name>E6VAP1_VARPE</name>
<proteinExistence type="predicted"/>
<dbReference type="STRING" id="595537.Varpa_0933"/>
<gene>
    <name evidence="2" type="ordered locus">Varpa_0933</name>
</gene>
<dbReference type="Proteomes" id="UP000008917">
    <property type="component" value="Chromosome"/>
</dbReference>
<reference evidence="3" key="1">
    <citation type="submission" date="2010-12" db="EMBL/GenBank/DDBJ databases">
        <title>Complete sequence of Variovorax paradoxus EPS.</title>
        <authorList>
            <consortium name="US DOE Joint Genome Institute"/>
            <person name="Lucas S."/>
            <person name="Copeland A."/>
            <person name="Lapidus A."/>
            <person name="Cheng J.-F."/>
            <person name="Goodwin L."/>
            <person name="Pitluck S."/>
            <person name="Teshima H."/>
            <person name="Detter J.C."/>
            <person name="Han C."/>
            <person name="Tapia R."/>
            <person name="Land M."/>
            <person name="Hauser L."/>
            <person name="Kyrpides N."/>
            <person name="Ivanova N."/>
            <person name="Ovchinnikova G."/>
            <person name="Orwin P."/>
            <person name="Han J.-I.G."/>
            <person name="Woyke T."/>
        </authorList>
    </citation>
    <scope>NUCLEOTIDE SEQUENCE [LARGE SCALE GENOMIC DNA]</scope>
    <source>
        <strain evidence="3">EPS</strain>
    </source>
</reference>
<dbReference type="EMBL" id="CP002417">
    <property type="protein sequence ID" value="ADU35151.1"/>
    <property type="molecule type" value="Genomic_DNA"/>
</dbReference>
<protein>
    <submittedName>
        <fullName evidence="2">Uncharacterized protein</fullName>
    </submittedName>
</protein>
<dbReference type="HOGENOM" id="CLU_2588731_0_0_4"/>
<dbReference type="AlphaFoldDB" id="E6VAP1"/>
<evidence type="ECO:0000313" key="2">
    <source>
        <dbReference type="EMBL" id="ADU35151.1"/>
    </source>
</evidence>
<sequence length="80" mass="8590">MPDLPDDRIEHTPAARTPDIDSAARTIAVITRMHFFLEQIAVELAALYPGEQAAAPGAASARTDGRFTCKNEDDTSPPPV</sequence>